<evidence type="ECO:0000259" key="7">
    <source>
        <dbReference type="PROSITE" id="PS50975"/>
    </source>
</evidence>
<dbReference type="OrthoDB" id="18103at2157"/>
<keyword evidence="5 6" id="KW-0067">ATP-binding</keyword>
<dbReference type="EC" id="6.2.1.13" evidence="2"/>
<evidence type="ECO:0000256" key="3">
    <source>
        <dbReference type="ARBA" id="ARBA00022598"/>
    </source>
</evidence>
<evidence type="ECO:0000256" key="4">
    <source>
        <dbReference type="ARBA" id="ARBA00022741"/>
    </source>
</evidence>
<dbReference type="InterPro" id="IPR051538">
    <property type="entry name" value="Acyl-CoA_Synth/Transferase"/>
</dbReference>
<dbReference type="InterPro" id="IPR036291">
    <property type="entry name" value="NAD(P)-bd_dom_sf"/>
</dbReference>
<accession>A0A0H1QYY6</accession>
<dbReference type="InterPro" id="IPR003781">
    <property type="entry name" value="CoA-bd"/>
</dbReference>
<evidence type="ECO:0000256" key="1">
    <source>
        <dbReference type="ARBA" id="ARBA00001619"/>
    </source>
</evidence>
<dbReference type="InterPro" id="IPR016102">
    <property type="entry name" value="Succinyl-CoA_synth-like"/>
</dbReference>
<reference evidence="8 9" key="1">
    <citation type="journal article" date="2015" name="Int. J. Syst. Evol. Microbiol.">
        <title>Methanoculleus sediminis sp. nov., a methanogen from sediments near a submarine mud volcano.</title>
        <authorList>
            <person name="Chen S.C."/>
            <person name="Chen M.F."/>
            <person name="Lai M.C."/>
            <person name="Weng C.Y."/>
            <person name="Wu S.Y."/>
            <person name="Lin S."/>
            <person name="Yang T.F."/>
            <person name="Chen P.C."/>
        </authorList>
    </citation>
    <scope>NUCLEOTIDE SEQUENCE [LARGE SCALE GENOMIC DNA]</scope>
    <source>
        <strain evidence="8 9">S3Fa</strain>
    </source>
</reference>
<feature type="domain" description="ATP-grasp" evidence="7">
    <location>
        <begin position="12"/>
        <end position="48"/>
    </location>
</feature>
<dbReference type="InterPro" id="IPR043938">
    <property type="entry name" value="Ligase_CoA_dom"/>
</dbReference>
<dbReference type="RefSeq" id="WP_048180929.1">
    <property type="nucleotide sequence ID" value="NZ_JXOJ01000002.1"/>
</dbReference>
<keyword evidence="4 6" id="KW-0547">Nucleotide-binding</keyword>
<evidence type="ECO:0000313" key="8">
    <source>
        <dbReference type="EMBL" id="KLK88039.1"/>
    </source>
</evidence>
<dbReference type="Pfam" id="PF13549">
    <property type="entry name" value="ATP-grasp_5"/>
    <property type="match status" value="1"/>
</dbReference>
<proteinExistence type="predicted"/>
<dbReference type="EMBL" id="JXOJ01000002">
    <property type="protein sequence ID" value="KLK88039.1"/>
    <property type="molecule type" value="Genomic_DNA"/>
</dbReference>
<dbReference type="SUPFAM" id="SSF51735">
    <property type="entry name" value="NAD(P)-binding Rossmann-fold domains"/>
    <property type="match status" value="1"/>
</dbReference>
<dbReference type="InterPro" id="IPR032875">
    <property type="entry name" value="Succ_CoA_lig_flav_dom"/>
</dbReference>
<keyword evidence="9" id="KW-1185">Reference proteome</keyword>
<dbReference type="AlphaFoldDB" id="A0A0H1QYY6"/>
<dbReference type="Gene3D" id="3.30.470.20">
    <property type="entry name" value="ATP-grasp fold, B domain"/>
    <property type="match status" value="1"/>
</dbReference>
<dbReference type="SUPFAM" id="SSF52210">
    <property type="entry name" value="Succinyl-CoA synthetase domains"/>
    <property type="match status" value="2"/>
</dbReference>
<evidence type="ECO:0000313" key="9">
    <source>
        <dbReference type="Proteomes" id="UP000035301"/>
    </source>
</evidence>
<dbReference type="SMART" id="SM00881">
    <property type="entry name" value="CoA_binding"/>
    <property type="match status" value="1"/>
</dbReference>
<dbReference type="Pfam" id="PF19045">
    <property type="entry name" value="Ligase_CoA_2"/>
    <property type="match status" value="1"/>
</dbReference>
<dbReference type="Gene3D" id="3.40.50.720">
    <property type="entry name" value="NAD(P)-binding Rossmann-like Domain"/>
    <property type="match status" value="1"/>
</dbReference>
<dbReference type="GO" id="GO:0046872">
    <property type="term" value="F:metal ion binding"/>
    <property type="evidence" value="ECO:0007669"/>
    <property type="project" value="InterPro"/>
</dbReference>
<evidence type="ECO:0000256" key="2">
    <source>
        <dbReference type="ARBA" id="ARBA00012957"/>
    </source>
</evidence>
<protein>
    <recommendedName>
        <fullName evidence="2">acetate--CoA ligase (ADP-forming)</fullName>
        <ecNumber evidence="2">6.2.1.13</ecNumber>
    </recommendedName>
</protein>
<dbReference type="InterPro" id="IPR013815">
    <property type="entry name" value="ATP_grasp_subdomain_1"/>
</dbReference>
<dbReference type="InterPro" id="IPR011761">
    <property type="entry name" value="ATP-grasp"/>
</dbReference>
<dbReference type="GO" id="GO:0043758">
    <property type="term" value="F:acetate-CoA ligase (ADP-forming) activity"/>
    <property type="evidence" value="ECO:0007669"/>
    <property type="project" value="UniProtKB-EC"/>
</dbReference>
<gene>
    <name evidence="8" type="ORF">SZ63_02895</name>
</gene>
<dbReference type="Pfam" id="PF13607">
    <property type="entry name" value="Succ_CoA_lig"/>
    <property type="match status" value="1"/>
</dbReference>
<keyword evidence="3" id="KW-0436">Ligase</keyword>
<dbReference type="PROSITE" id="PS50975">
    <property type="entry name" value="ATP_GRASP"/>
    <property type="match status" value="1"/>
</dbReference>
<organism evidence="8 9">
    <name type="scientific">Methanoculleus sediminis</name>
    <dbReference type="NCBI Taxonomy" id="1550566"/>
    <lineage>
        <taxon>Archaea</taxon>
        <taxon>Methanobacteriati</taxon>
        <taxon>Methanobacteriota</taxon>
        <taxon>Stenosarchaea group</taxon>
        <taxon>Methanomicrobia</taxon>
        <taxon>Methanomicrobiales</taxon>
        <taxon>Methanomicrobiaceae</taxon>
        <taxon>Methanoculleus</taxon>
    </lineage>
</organism>
<comment type="caution">
    <text evidence="8">The sequence shown here is derived from an EMBL/GenBank/DDBJ whole genome shotgun (WGS) entry which is preliminary data.</text>
</comment>
<dbReference type="Gene3D" id="3.30.1490.20">
    <property type="entry name" value="ATP-grasp fold, A domain"/>
    <property type="match status" value="1"/>
</dbReference>
<dbReference type="SUPFAM" id="SSF56059">
    <property type="entry name" value="Glutathione synthetase ATP-binding domain-like"/>
    <property type="match status" value="1"/>
</dbReference>
<dbReference type="Gene3D" id="3.40.50.261">
    <property type="entry name" value="Succinyl-CoA synthetase domains"/>
    <property type="match status" value="2"/>
</dbReference>
<dbReference type="STRING" id="1550566.SZ63_02895"/>
<dbReference type="PANTHER" id="PTHR43334:SF1">
    <property type="entry name" value="3-HYDROXYPROPIONATE--COA LIGASE [ADP-FORMING]"/>
    <property type="match status" value="1"/>
</dbReference>
<dbReference type="Pfam" id="PF13380">
    <property type="entry name" value="CoA_binding_2"/>
    <property type="match status" value="1"/>
</dbReference>
<dbReference type="PATRIC" id="fig|1550566.3.peg.622"/>
<dbReference type="Proteomes" id="UP000035301">
    <property type="component" value="Unassembled WGS sequence"/>
</dbReference>
<comment type="catalytic activity">
    <reaction evidence="1">
        <text>acetate + ATP + CoA = acetyl-CoA + ADP + phosphate</text>
        <dbReference type="Rhea" id="RHEA:15081"/>
        <dbReference type="ChEBI" id="CHEBI:30089"/>
        <dbReference type="ChEBI" id="CHEBI:30616"/>
        <dbReference type="ChEBI" id="CHEBI:43474"/>
        <dbReference type="ChEBI" id="CHEBI:57287"/>
        <dbReference type="ChEBI" id="CHEBI:57288"/>
        <dbReference type="ChEBI" id="CHEBI:456216"/>
        <dbReference type="EC" id="6.2.1.13"/>
    </reaction>
</comment>
<sequence length="680" mass="74608">MAKRMLSEFESYDLLKQYGVPVPEHAIVKTPAEAGKVAEKIGFPVVMKIHSPQIVHKSDAGGVIVSISTKQAAEEAFNRIVANAKAYNPEAEIKGVIVEQQAAPGLELIIGGKTDPAFGKVLTFGMGGTLVELMKDVTLRILPVSEEAIRQMVREIHGYPMIQGYRGAKPRDEETLVKVMWAINCFFAENTNVVEFDINPVRLYESGACIVDARIFVDDEAVEKTAKERPFVPIEYFTPRSIAVIGASSEPKKMGYAVMHNLLHFPGQLYPVNNKRSEVQGLKAYPSILDIPNPVDMAVITVPAKHVPSVVEECGQKGVSMAVIITAGFKETGEGGKALEDRIIEIAKRYGTRIIGPNCLGLIIPPKGIDTTYVHESPKPGNIAFISQSGAIVNTVVDWSIKQDIGFSVVVSVGNQADLNFIDYLRFVERDPKTKGIILYIEEIQDGKTFMKVVSEVSKTKPVVAIKSGSSAKGQAAASSHTGSLSGSYDVYMEAFRESGVIPVHTLTGTFQVAEMLATPKGYPRGKRAIVITNAGGFAVLSSDYAERYGIDLISLPPKVLKELNDLLPDFWNKNNPIDLLGDANEKRFEQTFSVLAKHQDCWDIAFVVGFPNLVIGSEQLANQIIQFSEKTENMIVGTLLGGDSMERGRKILKANGIPIFEELDFTFRVMGRILWQRFR</sequence>
<evidence type="ECO:0000256" key="5">
    <source>
        <dbReference type="ARBA" id="ARBA00022840"/>
    </source>
</evidence>
<name>A0A0H1QYY6_9EURY</name>
<dbReference type="GO" id="GO:0005524">
    <property type="term" value="F:ATP binding"/>
    <property type="evidence" value="ECO:0007669"/>
    <property type="project" value="UniProtKB-UniRule"/>
</dbReference>
<dbReference type="FunFam" id="3.30.1490.20:FF:000020">
    <property type="entry name" value="Protein lysine acetyltransferase"/>
    <property type="match status" value="1"/>
</dbReference>
<evidence type="ECO:0000256" key="6">
    <source>
        <dbReference type="PROSITE-ProRule" id="PRU00409"/>
    </source>
</evidence>
<dbReference type="PANTHER" id="PTHR43334">
    <property type="entry name" value="ACETATE--COA LIGASE [ADP-FORMING]"/>
    <property type="match status" value="1"/>
</dbReference>